<accession>M1XTB9</accession>
<feature type="domain" description="Peptidase S8/S53" evidence="6">
    <location>
        <begin position="73"/>
        <end position="332"/>
    </location>
</feature>
<evidence type="ECO:0000313" key="8">
    <source>
        <dbReference type="Proteomes" id="UP000011867"/>
    </source>
</evidence>
<organism evidence="7 8">
    <name type="scientific">Natronomonas moolapensis (strain DSM 18674 / CECT 7526 / JCM 14361 / 8.8.11)</name>
    <dbReference type="NCBI Taxonomy" id="268739"/>
    <lineage>
        <taxon>Archaea</taxon>
        <taxon>Methanobacteriati</taxon>
        <taxon>Methanobacteriota</taxon>
        <taxon>Stenosarchaea group</taxon>
        <taxon>Halobacteria</taxon>
        <taxon>Halobacteriales</taxon>
        <taxon>Natronomonadaceae</taxon>
        <taxon>Natronomonas</taxon>
    </lineage>
</organism>
<dbReference type="SUPFAM" id="SSF52743">
    <property type="entry name" value="Subtilisin-like"/>
    <property type="match status" value="1"/>
</dbReference>
<dbReference type="Gene3D" id="3.40.50.200">
    <property type="entry name" value="Peptidase S8/S53 domain"/>
    <property type="match status" value="1"/>
</dbReference>
<feature type="active site" description="Charge relay system" evidence="5">
    <location>
        <position position="296"/>
    </location>
</feature>
<dbReference type="Gene3D" id="2.60.40.10">
    <property type="entry name" value="Immunoglobulins"/>
    <property type="match status" value="1"/>
</dbReference>
<dbReference type="InterPro" id="IPR050131">
    <property type="entry name" value="Peptidase_S8_subtilisin-like"/>
</dbReference>
<dbReference type="PROSITE" id="PS00136">
    <property type="entry name" value="SUBTILASE_ASP"/>
    <property type="match status" value="1"/>
</dbReference>
<dbReference type="PRINTS" id="PR00723">
    <property type="entry name" value="SUBTILISIN"/>
</dbReference>
<dbReference type="GO" id="GO:0006508">
    <property type="term" value="P:proteolysis"/>
    <property type="evidence" value="ECO:0007669"/>
    <property type="project" value="UniProtKB-KW"/>
</dbReference>
<dbReference type="GO" id="GO:0004252">
    <property type="term" value="F:serine-type endopeptidase activity"/>
    <property type="evidence" value="ECO:0007669"/>
    <property type="project" value="UniProtKB-UniRule"/>
</dbReference>
<dbReference type="InterPro" id="IPR022398">
    <property type="entry name" value="Peptidase_S8_His-AS"/>
</dbReference>
<dbReference type="STRING" id="268739.Nmlp_3523"/>
<keyword evidence="8" id="KW-1185">Reference proteome</keyword>
<dbReference type="Pfam" id="PF00082">
    <property type="entry name" value="Peptidase_S8"/>
    <property type="match status" value="1"/>
</dbReference>
<dbReference type="eggNOG" id="arCOG07581">
    <property type="taxonomic scope" value="Archaea"/>
</dbReference>
<dbReference type="PANTHER" id="PTHR43806:SF11">
    <property type="entry name" value="CEREVISIN-RELATED"/>
    <property type="match status" value="1"/>
</dbReference>
<proteinExistence type="inferred from homology"/>
<comment type="similarity">
    <text evidence="1 5">Belongs to the peptidase S8 family.</text>
</comment>
<evidence type="ECO:0000256" key="2">
    <source>
        <dbReference type="ARBA" id="ARBA00022670"/>
    </source>
</evidence>
<name>M1XTB9_NATM8</name>
<reference evidence="7 8" key="1">
    <citation type="journal article" date="2013" name="Genome Announc.">
        <title>Genome of the haloarchaeon Natronomonas moolapensis, a neutrophilic member of a previously haloalkaliphilic genus.</title>
        <authorList>
            <person name="Dyall-Smith M.L."/>
            <person name="Pfeiffer F."/>
            <person name="Oberwinkler T."/>
            <person name="Klee K."/>
            <person name="Rampp M."/>
            <person name="Palm P."/>
            <person name="Gross K."/>
            <person name="Schuster S.C."/>
            <person name="Oesterhelt D."/>
        </authorList>
    </citation>
    <scope>NUCLEOTIDE SEQUENCE [LARGE SCALE GENOMIC DNA]</scope>
    <source>
        <strain evidence="8">DSM 18674 / JCM 14361 / 8.8.11</strain>
    </source>
</reference>
<dbReference type="EMBL" id="HF582854">
    <property type="protein sequence ID" value="CCQ37648.1"/>
    <property type="molecule type" value="Genomic_DNA"/>
</dbReference>
<dbReference type="HOGENOM" id="CLU_267338_0_0_2"/>
<feature type="active site" description="Charge relay system" evidence="5">
    <location>
        <position position="119"/>
    </location>
</feature>
<dbReference type="PROSITE" id="PS00137">
    <property type="entry name" value="SUBTILASE_HIS"/>
    <property type="match status" value="1"/>
</dbReference>
<protein>
    <submittedName>
        <fullName evidence="7">S8 family serine protease</fullName>
        <ecNumber evidence="7">3.4.21.-</ecNumber>
    </submittedName>
</protein>
<keyword evidence="4 5" id="KW-0720">Serine protease</keyword>
<dbReference type="InterPro" id="IPR023827">
    <property type="entry name" value="Peptidase_S8_Asp-AS"/>
</dbReference>
<dbReference type="InterPro" id="IPR000209">
    <property type="entry name" value="Peptidase_S8/S53_dom"/>
</dbReference>
<evidence type="ECO:0000256" key="1">
    <source>
        <dbReference type="ARBA" id="ARBA00011073"/>
    </source>
</evidence>
<evidence type="ECO:0000256" key="3">
    <source>
        <dbReference type="ARBA" id="ARBA00022801"/>
    </source>
</evidence>
<dbReference type="SUPFAM" id="SSF49299">
    <property type="entry name" value="PKD domain"/>
    <property type="match status" value="1"/>
</dbReference>
<dbReference type="InterPro" id="IPR036852">
    <property type="entry name" value="Peptidase_S8/S53_dom_sf"/>
</dbReference>
<dbReference type="PROSITE" id="PS51892">
    <property type="entry name" value="SUBTILASE"/>
    <property type="match status" value="1"/>
</dbReference>
<keyword evidence="3 5" id="KW-0378">Hydrolase</keyword>
<evidence type="ECO:0000259" key="6">
    <source>
        <dbReference type="Pfam" id="PF00082"/>
    </source>
</evidence>
<dbReference type="KEGG" id="nmo:Nmlp_3523"/>
<dbReference type="InterPro" id="IPR013783">
    <property type="entry name" value="Ig-like_fold"/>
</dbReference>
<dbReference type="eggNOG" id="arCOG00702">
    <property type="taxonomic scope" value="Archaea"/>
</dbReference>
<keyword evidence="2 5" id="KW-0645">Protease</keyword>
<dbReference type="PANTHER" id="PTHR43806">
    <property type="entry name" value="PEPTIDASE S8"/>
    <property type="match status" value="1"/>
</dbReference>
<dbReference type="InterPro" id="IPR015500">
    <property type="entry name" value="Peptidase_S8_subtilisin-rel"/>
</dbReference>
<evidence type="ECO:0000313" key="7">
    <source>
        <dbReference type="EMBL" id="CCQ37648.1"/>
    </source>
</evidence>
<gene>
    <name evidence="7" type="ordered locus">Nmlp_3523</name>
</gene>
<sequence length="1234" mass="128253">MVSVPRAPSGRTRRLAVLAVLAVLWSLAVLAATSGALAVAEPTGGGQGVGADANADANANANANTNANAKATGEGVTVAVLDSGIDDGHPDLAGRVTERVDLTGAEPTHPENGTDESGHGTFVAGVLGGSGAASNGDHAGVAPGAALVDVRIMAEDGDADEATVAEGIEYAVSEADADIVLLSLQSVGSEPAVIEERVEWANDRGALVVASAGNRAGPRSVTTPGTARAALTVGAADGAGTVWERSAYGPTRAGAFKPELLAPGVGIVGPRAGYGEGGGESGDEHADPYARRTGTSIAAAKAAGVAALLAESDPDLGPAALERRLTGTARPVAGNENGTAAAGSGVVDADAALAPGVVADGVLDLGVVDDDEAVTRTVTVENRDDRRHDLTFEATLRNAETGERADGAISLHRSDRSLAPGERATIGVRVDGNVSSGVYAGAIRYAVDGQPRSIAVGFVRGGRVTVEKRPLSAGDRVDGDELLVFTEEDTHSEVLAVEDGTASFLAGGGTYVVWSAGVDDASGSVVFLSERLRVDGDTRVVLDEAETVRAGVDATALESRYGPLENRSIAASMVTETAGGTERLSRRVLDADTRTVRVSRDRETAFTARYLLTTETDGAALDAAEVFHLSHHVRWTKWAAPRTVRPDDLETTTYRIGRTTLDRTPEVQERTSVRRTESGRGLSWFPLGDRSLQRVHRTPEIDHDRHLRLEGWRAALSTPSEREVPGWPPNAALSHPFVATADVDIDDGTASVGARPLDDGAGTRLYARGEHAVSVAVDGEIRAERRSDDPTIDVGGVPVGDAESVSVRIDGENPEGRLSTRTRTEVTLRGNDTAGASVPLLRDVRLEDATPTNAAGPGAVPIRIRTAAREAVADATVWHTTGSAETPPWVDASGWERTPAGFGYRGLRATVEAPESAETVSLAVEVDAESGSTVRTMTADAFHVGRAPNTSTRFVEGRLRTADGGAADNDTVIAAPAEGDPVVASTGSNGRFSLEVPKDESYELQYRRGDLFDGGSDESSAPKRPDFYSLGRVEATEDTELNRTLPAPTRFDVRVRDERGVAAENATVRIAHRAGNATSVVELTTDKDGTVALGGTPGLHLAGPVNVTVEAPEESPFVASTLQRTVALDGTVERATERFVLETEPPTAALSTSRTWMLEGTPTTLDASASEVPAGPAEYRWDLDGDGSIDRVTDAPTTRYAPALGETDPSVTVVDAAGKRANATVGPIHVTEEV</sequence>
<dbReference type="InterPro" id="IPR035986">
    <property type="entry name" value="PKD_dom_sf"/>
</dbReference>
<evidence type="ECO:0000256" key="4">
    <source>
        <dbReference type="ARBA" id="ARBA00022825"/>
    </source>
</evidence>
<dbReference type="EC" id="3.4.21.-" evidence="7"/>
<dbReference type="Proteomes" id="UP000011867">
    <property type="component" value="Chromosome"/>
</dbReference>
<dbReference type="AlphaFoldDB" id="M1XTB9"/>
<feature type="active site" description="Charge relay system" evidence="5">
    <location>
        <position position="82"/>
    </location>
</feature>
<evidence type="ECO:0000256" key="5">
    <source>
        <dbReference type="PROSITE-ProRule" id="PRU01240"/>
    </source>
</evidence>